<sequence>MCYREVHCTKHSCGHETPQSERRVDCGSARCRYSEAHDSSCKTCPSSCKQWLRPPQMIATATSKTPCTHCRR</sequence>
<keyword evidence="2" id="KW-1185">Reference proteome</keyword>
<organism evidence="1 2">
    <name type="scientific">Crucibulum laeve</name>
    <dbReference type="NCBI Taxonomy" id="68775"/>
    <lineage>
        <taxon>Eukaryota</taxon>
        <taxon>Fungi</taxon>
        <taxon>Dikarya</taxon>
        <taxon>Basidiomycota</taxon>
        <taxon>Agaricomycotina</taxon>
        <taxon>Agaricomycetes</taxon>
        <taxon>Agaricomycetidae</taxon>
        <taxon>Agaricales</taxon>
        <taxon>Agaricineae</taxon>
        <taxon>Nidulariaceae</taxon>
        <taxon>Crucibulum</taxon>
    </lineage>
</organism>
<evidence type="ECO:0000313" key="2">
    <source>
        <dbReference type="Proteomes" id="UP000308652"/>
    </source>
</evidence>
<dbReference type="AlphaFoldDB" id="A0A5C3LET0"/>
<proteinExistence type="predicted"/>
<reference evidence="1 2" key="1">
    <citation type="journal article" date="2019" name="Nat. Ecol. Evol.">
        <title>Megaphylogeny resolves global patterns of mushroom evolution.</title>
        <authorList>
            <person name="Varga T."/>
            <person name="Krizsan K."/>
            <person name="Foldi C."/>
            <person name="Dima B."/>
            <person name="Sanchez-Garcia M."/>
            <person name="Sanchez-Ramirez S."/>
            <person name="Szollosi G.J."/>
            <person name="Szarkandi J.G."/>
            <person name="Papp V."/>
            <person name="Albert L."/>
            <person name="Andreopoulos W."/>
            <person name="Angelini C."/>
            <person name="Antonin V."/>
            <person name="Barry K.W."/>
            <person name="Bougher N.L."/>
            <person name="Buchanan P."/>
            <person name="Buyck B."/>
            <person name="Bense V."/>
            <person name="Catcheside P."/>
            <person name="Chovatia M."/>
            <person name="Cooper J."/>
            <person name="Damon W."/>
            <person name="Desjardin D."/>
            <person name="Finy P."/>
            <person name="Geml J."/>
            <person name="Haridas S."/>
            <person name="Hughes K."/>
            <person name="Justo A."/>
            <person name="Karasinski D."/>
            <person name="Kautmanova I."/>
            <person name="Kiss B."/>
            <person name="Kocsube S."/>
            <person name="Kotiranta H."/>
            <person name="LaButti K.M."/>
            <person name="Lechner B.E."/>
            <person name="Liimatainen K."/>
            <person name="Lipzen A."/>
            <person name="Lukacs Z."/>
            <person name="Mihaltcheva S."/>
            <person name="Morgado L.N."/>
            <person name="Niskanen T."/>
            <person name="Noordeloos M.E."/>
            <person name="Ohm R.A."/>
            <person name="Ortiz-Santana B."/>
            <person name="Ovrebo C."/>
            <person name="Racz N."/>
            <person name="Riley R."/>
            <person name="Savchenko A."/>
            <person name="Shiryaev A."/>
            <person name="Soop K."/>
            <person name="Spirin V."/>
            <person name="Szebenyi C."/>
            <person name="Tomsovsky M."/>
            <person name="Tulloss R.E."/>
            <person name="Uehling J."/>
            <person name="Grigoriev I.V."/>
            <person name="Vagvolgyi C."/>
            <person name="Papp T."/>
            <person name="Martin F.M."/>
            <person name="Miettinen O."/>
            <person name="Hibbett D.S."/>
            <person name="Nagy L.G."/>
        </authorList>
    </citation>
    <scope>NUCLEOTIDE SEQUENCE [LARGE SCALE GENOMIC DNA]</scope>
    <source>
        <strain evidence="1 2">CBS 166.37</strain>
    </source>
</reference>
<gene>
    <name evidence="1" type="ORF">BDQ12DRAFT_618541</name>
</gene>
<name>A0A5C3LET0_9AGAR</name>
<protein>
    <submittedName>
        <fullName evidence="1">Uncharacterized protein</fullName>
    </submittedName>
</protein>
<dbReference type="Proteomes" id="UP000308652">
    <property type="component" value="Unassembled WGS sequence"/>
</dbReference>
<evidence type="ECO:0000313" key="1">
    <source>
        <dbReference type="EMBL" id="TFK31639.1"/>
    </source>
</evidence>
<accession>A0A5C3LET0</accession>
<dbReference type="EMBL" id="ML213724">
    <property type="protein sequence ID" value="TFK31639.1"/>
    <property type="molecule type" value="Genomic_DNA"/>
</dbReference>
<dbReference type="OrthoDB" id="2816594at2759"/>